<evidence type="ECO:0000313" key="1">
    <source>
        <dbReference type="EMBL" id="TSJ97414.1"/>
    </source>
</evidence>
<dbReference type="Gene3D" id="3.40.50.1000">
    <property type="entry name" value="HAD superfamily/HAD-like"/>
    <property type="match status" value="1"/>
</dbReference>
<dbReference type="PANTHER" id="PTHR43481">
    <property type="entry name" value="FRUCTOSE-1-PHOSPHATE PHOSPHATASE"/>
    <property type="match status" value="1"/>
</dbReference>
<dbReference type="InterPro" id="IPR041492">
    <property type="entry name" value="HAD_2"/>
</dbReference>
<dbReference type="GO" id="GO:0050308">
    <property type="term" value="F:sugar-phosphatase activity"/>
    <property type="evidence" value="ECO:0007669"/>
    <property type="project" value="TreeGrafter"/>
</dbReference>
<evidence type="ECO:0000313" key="2">
    <source>
        <dbReference type="Proteomes" id="UP000319483"/>
    </source>
</evidence>
<keyword evidence="1" id="KW-0378">Hydrolase</keyword>
<dbReference type="RefSeq" id="WP_144092967.1">
    <property type="nucleotide sequence ID" value="NZ_VMHM01000017.1"/>
</dbReference>
<dbReference type="InterPro" id="IPR023214">
    <property type="entry name" value="HAD_sf"/>
</dbReference>
<comment type="caution">
    <text evidence="1">The sequence shown here is derived from an EMBL/GenBank/DDBJ whole genome shotgun (WGS) entry which is preliminary data.</text>
</comment>
<dbReference type="CDD" id="cd07505">
    <property type="entry name" value="HAD_BPGM-like"/>
    <property type="match status" value="1"/>
</dbReference>
<dbReference type="PANTHER" id="PTHR43481:SF4">
    <property type="entry name" value="GLYCEROL-1-PHOSPHATE PHOSPHOHYDROLASE 1-RELATED"/>
    <property type="match status" value="1"/>
</dbReference>
<dbReference type="Proteomes" id="UP000319483">
    <property type="component" value="Unassembled WGS sequence"/>
</dbReference>
<dbReference type="AlphaFoldDB" id="A0A556S8D9"/>
<dbReference type="EMBL" id="VMHM01000017">
    <property type="protein sequence ID" value="TSJ97414.1"/>
    <property type="molecule type" value="Genomic_DNA"/>
</dbReference>
<protein>
    <submittedName>
        <fullName evidence="1">HAD family hydrolase</fullName>
    </submittedName>
</protein>
<name>A0A556S8D9_9GAMM</name>
<dbReference type="InterPro" id="IPR036412">
    <property type="entry name" value="HAD-like_sf"/>
</dbReference>
<dbReference type="SUPFAM" id="SSF56784">
    <property type="entry name" value="HAD-like"/>
    <property type="match status" value="1"/>
</dbReference>
<dbReference type="Pfam" id="PF13419">
    <property type="entry name" value="HAD_2"/>
    <property type="match status" value="1"/>
</dbReference>
<dbReference type="NCBIfam" id="TIGR01509">
    <property type="entry name" value="HAD-SF-IA-v3"/>
    <property type="match status" value="1"/>
</dbReference>
<accession>A0A556S8D9</accession>
<dbReference type="InterPro" id="IPR006439">
    <property type="entry name" value="HAD-SF_hydro_IA"/>
</dbReference>
<dbReference type="InterPro" id="IPR051806">
    <property type="entry name" value="HAD-like_SPP"/>
</dbReference>
<proteinExistence type="predicted"/>
<reference evidence="1 2" key="1">
    <citation type="submission" date="2019-07" db="EMBL/GenBank/DDBJ databases">
        <title>Gilliamella genomes.</title>
        <authorList>
            <person name="Zheng H."/>
        </authorList>
    </citation>
    <scope>NUCLEOTIDE SEQUENCE [LARGE SCALE GENOMIC DNA]</scope>
    <source>
        <strain evidence="1 2">W8127</strain>
    </source>
</reference>
<organism evidence="1 2">
    <name type="scientific">Gilliamella apicola</name>
    <dbReference type="NCBI Taxonomy" id="1196095"/>
    <lineage>
        <taxon>Bacteria</taxon>
        <taxon>Pseudomonadati</taxon>
        <taxon>Pseudomonadota</taxon>
        <taxon>Gammaproteobacteria</taxon>
        <taxon>Orbales</taxon>
        <taxon>Orbaceae</taxon>
        <taxon>Gilliamella</taxon>
    </lineage>
</organism>
<sequence length="118" mass="13090">MKTYLNYIRFFINYQCISVIVERDDVTKGKPYPDPYLLAIKRLNIPANHTIVFEDSSSGVKSAVAAGTYCVGIGGENLLSVGAQFTITDFSAVKIVTHPNGQIMISFDDQHQLTYINP</sequence>
<gene>
    <name evidence="1" type="ORF">FPQ15_11985</name>
</gene>